<organism evidence="5 6">
    <name type="scientific">Inquilinus ginsengisoli</name>
    <dbReference type="NCBI Taxonomy" id="363840"/>
    <lineage>
        <taxon>Bacteria</taxon>
        <taxon>Pseudomonadati</taxon>
        <taxon>Pseudomonadota</taxon>
        <taxon>Alphaproteobacteria</taxon>
        <taxon>Rhodospirillales</taxon>
        <taxon>Rhodospirillaceae</taxon>
        <taxon>Inquilinus</taxon>
    </lineage>
</organism>
<evidence type="ECO:0000256" key="1">
    <source>
        <dbReference type="ARBA" id="ARBA00023015"/>
    </source>
</evidence>
<keyword evidence="1" id="KW-0805">Transcription regulation</keyword>
<feature type="compositionally biased region" description="Basic and acidic residues" evidence="3">
    <location>
        <begin position="222"/>
        <end position="235"/>
    </location>
</feature>
<reference evidence="5 6" key="1">
    <citation type="submission" date="2023-07" db="EMBL/GenBank/DDBJ databases">
        <title>Sorghum-associated microbial communities from plants grown in Nebraska, USA.</title>
        <authorList>
            <person name="Schachtman D."/>
        </authorList>
    </citation>
    <scope>NUCLEOTIDE SEQUENCE [LARGE SCALE GENOMIC DNA]</scope>
    <source>
        <strain evidence="5 6">584</strain>
    </source>
</reference>
<keyword evidence="6" id="KW-1185">Reference proteome</keyword>
<dbReference type="Proteomes" id="UP001262410">
    <property type="component" value="Unassembled WGS sequence"/>
</dbReference>
<evidence type="ECO:0000256" key="2">
    <source>
        <dbReference type="ARBA" id="ARBA00023163"/>
    </source>
</evidence>
<dbReference type="EMBL" id="JAVDPW010000014">
    <property type="protein sequence ID" value="MDR6293931.1"/>
    <property type="molecule type" value="Genomic_DNA"/>
</dbReference>
<dbReference type="InterPro" id="IPR013196">
    <property type="entry name" value="HTH_11"/>
</dbReference>
<keyword evidence="5" id="KW-0238">DNA-binding</keyword>
<feature type="domain" description="HTH deoR-type" evidence="4">
    <location>
        <begin position="3"/>
        <end position="58"/>
    </location>
</feature>
<comment type="caution">
    <text evidence="5">The sequence shown here is derived from an EMBL/GenBank/DDBJ whole genome shotgun (WGS) entry which is preliminary data.</text>
</comment>
<dbReference type="GO" id="GO:0003677">
    <property type="term" value="F:DNA binding"/>
    <property type="evidence" value="ECO:0007669"/>
    <property type="project" value="UniProtKB-KW"/>
</dbReference>
<name>A0ABU1JZ72_9PROT</name>
<protein>
    <submittedName>
        <fullName evidence="5">DNA-binding transcriptional regulator YafY</fullName>
    </submittedName>
</protein>
<evidence type="ECO:0000259" key="4">
    <source>
        <dbReference type="PROSITE" id="PS51000"/>
    </source>
</evidence>
<dbReference type="PANTHER" id="PTHR34580:SF3">
    <property type="entry name" value="PROTEIN PAFB"/>
    <property type="match status" value="1"/>
</dbReference>
<dbReference type="InterPro" id="IPR001034">
    <property type="entry name" value="DeoR_HTH"/>
</dbReference>
<feature type="region of interest" description="Disordered" evidence="3">
    <location>
        <begin position="222"/>
        <end position="242"/>
    </location>
</feature>
<dbReference type="Pfam" id="PF08279">
    <property type="entry name" value="HTH_11"/>
    <property type="match status" value="1"/>
</dbReference>
<accession>A0ABU1JZ72</accession>
<dbReference type="InterPro" id="IPR036390">
    <property type="entry name" value="WH_DNA-bd_sf"/>
</dbReference>
<dbReference type="Gene3D" id="1.10.10.10">
    <property type="entry name" value="Winged helix-like DNA-binding domain superfamily/Winged helix DNA-binding domain"/>
    <property type="match status" value="1"/>
</dbReference>
<dbReference type="PROSITE" id="PS51000">
    <property type="entry name" value="HTH_DEOR_2"/>
    <property type="match status" value="1"/>
</dbReference>
<keyword evidence="2" id="KW-0804">Transcription</keyword>
<dbReference type="RefSeq" id="WP_309801308.1">
    <property type="nucleotide sequence ID" value="NZ_JAVDPW010000014.1"/>
</dbReference>
<evidence type="ECO:0000313" key="6">
    <source>
        <dbReference type="Proteomes" id="UP001262410"/>
    </source>
</evidence>
<dbReference type="InterPro" id="IPR026881">
    <property type="entry name" value="WYL_dom"/>
</dbReference>
<evidence type="ECO:0000313" key="5">
    <source>
        <dbReference type="EMBL" id="MDR6293931.1"/>
    </source>
</evidence>
<evidence type="ECO:0000256" key="3">
    <source>
        <dbReference type="SAM" id="MobiDB-lite"/>
    </source>
</evidence>
<dbReference type="SUPFAM" id="SSF46785">
    <property type="entry name" value="Winged helix' DNA-binding domain"/>
    <property type="match status" value="1"/>
</dbReference>
<dbReference type="PANTHER" id="PTHR34580">
    <property type="match status" value="1"/>
</dbReference>
<gene>
    <name evidence="5" type="ORF">E9232_006484</name>
</gene>
<dbReference type="InterPro" id="IPR036388">
    <property type="entry name" value="WH-like_DNA-bd_sf"/>
</dbReference>
<dbReference type="InterPro" id="IPR051534">
    <property type="entry name" value="CBASS_pafABC_assoc_protein"/>
</dbReference>
<proteinExistence type="predicted"/>
<dbReference type="Pfam" id="PF13280">
    <property type="entry name" value="WYL"/>
    <property type="match status" value="1"/>
</dbReference>
<dbReference type="PROSITE" id="PS52050">
    <property type="entry name" value="WYL"/>
    <property type="match status" value="1"/>
</dbReference>
<sequence>MRRADRLIQILLLMRGRALVTALQLAEALEVSERTIYRDMADLLASGTPIDGEAGVGYRLRRGFTPPAVQFTAEELLALSLGARMVGAWTDPALARAAASAARKISGVLPEASAASLDEAPMHAPSQRPYPVELLEPFRTAIAERWKMRLHYSAPDATSERIIHPLGLFFWGNRWTATGWCELRQDFRSFRLDRIETMEQLEERFQPVSGRTLADYLSRVRDERMHQETTAEPKLRSPRSGA</sequence>